<keyword evidence="6" id="KW-0028">Amino-acid biosynthesis</keyword>
<dbReference type="KEGG" id="bbae:FRD01_06460"/>
<dbReference type="GO" id="GO:0000287">
    <property type="term" value="F:magnesium ion binding"/>
    <property type="evidence" value="ECO:0007669"/>
    <property type="project" value="InterPro"/>
</dbReference>
<evidence type="ECO:0000259" key="16">
    <source>
        <dbReference type="Pfam" id="PF01634"/>
    </source>
</evidence>
<keyword evidence="10" id="KW-0547">Nucleotide-binding</keyword>
<evidence type="ECO:0000256" key="5">
    <source>
        <dbReference type="ARBA" id="ARBA00022490"/>
    </source>
</evidence>
<keyword evidence="5" id="KW-0963">Cytoplasm</keyword>
<keyword evidence="13" id="KW-0368">Histidine biosynthesis</keyword>
<dbReference type="NCBIfam" id="TIGR00070">
    <property type="entry name" value="hisG"/>
    <property type="match status" value="1"/>
</dbReference>
<protein>
    <recommendedName>
        <fullName evidence="4 15">ATP phosphoribosyltransferase</fullName>
        <ecNumber evidence="4 15">2.4.2.17</ecNumber>
    </recommendedName>
</protein>
<dbReference type="GO" id="GO:0005737">
    <property type="term" value="C:cytoplasm"/>
    <property type="evidence" value="ECO:0007669"/>
    <property type="project" value="UniProtKB-SubCell"/>
</dbReference>
<evidence type="ECO:0000256" key="14">
    <source>
        <dbReference type="ARBA" id="ARBA00024861"/>
    </source>
</evidence>
<keyword evidence="7 18" id="KW-0328">Glycosyltransferase</keyword>
<dbReference type="Gene3D" id="3.30.70.120">
    <property type="match status" value="1"/>
</dbReference>
<accession>A0A5B8XPL4</accession>
<name>A0A5B8XPL4_9DELT</name>
<dbReference type="PANTHER" id="PTHR21403:SF10">
    <property type="entry name" value="ATP PHOSPHORIBOSYLTRANSFERASE"/>
    <property type="match status" value="1"/>
</dbReference>
<keyword evidence="8 18" id="KW-0808">Transferase</keyword>
<evidence type="ECO:0000256" key="7">
    <source>
        <dbReference type="ARBA" id="ARBA00022676"/>
    </source>
</evidence>
<dbReference type="RefSeq" id="WP_146958573.1">
    <property type="nucleotide sequence ID" value="NZ_CP042467.1"/>
</dbReference>
<dbReference type="InterPro" id="IPR013820">
    <property type="entry name" value="ATP_PRibTrfase_cat"/>
</dbReference>
<evidence type="ECO:0000256" key="6">
    <source>
        <dbReference type="ARBA" id="ARBA00022605"/>
    </source>
</evidence>
<evidence type="ECO:0000313" key="19">
    <source>
        <dbReference type="Proteomes" id="UP000321595"/>
    </source>
</evidence>
<gene>
    <name evidence="18" type="primary">hisG</name>
    <name evidence="18" type="ORF">FRD01_06460</name>
</gene>
<feature type="domain" description="Histidine biosynthesis HisG C-terminal" evidence="17">
    <location>
        <begin position="208"/>
        <end position="279"/>
    </location>
</feature>
<evidence type="ECO:0000256" key="3">
    <source>
        <dbReference type="ARBA" id="ARBA00004667"/>
    </source>
</evidence>
<evidence type="ECO:0000256" key="11">
    <source>
        <dbReference type="ARBA" id="ARBA00022840"/>
    </source>
</evidence>
<keyword evidence="19" id="KW-1185">Reference proteome</keyword>
<dbReference type="SUPFAM" id="SSF54913">
    <property type="entry name" value="GlnB-like"/>
    <property type="match status" value="1"/>
</dbReference>
<dbReference type="InterPro" id="IPR011322">
    <property type="entry name" value="N-reg_PII-like_a/b"/>
</dbReference>
<keyword evidence="12" id="KW-0460">Magnesium</keyword>
<dbReference type="Proteomes" id="UP000321595">
    <property type="component" value="Chromosome"/>
</dbReference>
<dbReference type="GO" id="GO:0000105">
    <property type="term" value="P:L-histidine biosynthetic process"/>
    <property type="evidence" value="ECO:0007669"/>
    <property type="project" value="UniProtKB-UniRule"/>
</dbReference>
<dbReference type="OrthoDB" id="9801867at2"/>
<evidence type="ECO:0000256" key="12">
    <source>
        <dbReference type="ARBA" id="ARBA00022842"/>
    </source>
</evidence>
<sequence>MIRLGLPKGRMYDAVKTILAEAGIDVKVGSRDYRPAISLEGFETKILKPQNIVEMLHAGSRDLGFAGADWVRELDADLVELLDTELDPVRVVAAAPVDLLEGDLLPNRHLVVASEYTTITKSWIASKGLDATFVRTYGATEVFPPEDADCIVDNTATGSTLRANNLQIVDTLMLSSTRLYANPRCMDDPEKRARIEDFVLVVKSVLEARQRVMLEVNVGSSDLERLVEILPCMREPTISSLHGSSGYAVKSAVPRKALATLIPQIKAAGGSDIVVTNLAQIVP</sequence>
<proteinExistence type="predicted"/>
<dbReference type="GO" id="GO:0005524">
    <property type="term" value="F:ATP binding"/>
    <property type="evidence" value="ECO:0007669"/>
    <property type="project" value="UniProtKB-KW"/>
</dbReference>
<keyword evidence="11" id="KW-0067">ATP-binding</keyword>
<dbReference type="NCBIfam" id="TIGR03455">
    <property type="entry name" value="HisG_C-term"/>
    <property type="match status" value="1"/>
</dbReference>
<evidence type="ECO:0000256" key="2">
    <source>
        <dbReference type="ARBA" id="ARBA00004496"/>
    </source>
</evidence>
<feature type="domain" description="ATP phosphoribosyltransferase catalytic" evidence="16">
    <location>
        <begin position="48"/>
        <end position="199"/>
    </location>
</feature>
<dbReference type="GO" id="GO:0003879">
    <property type="term" value="F:ATP phosphoribosyltransferase activity"/>
    <property type="evidence" value="ECO:0007669"/>
    <property type="project" value="UniProtKB-UniRule"/>
</dbReference>
<dbReference type="SUPFAM" id="SSF53850">
    <property type="entry name" value="Periplasmic binding protein-like II"/>
    <property type="match status" value="1"/>
</dbReference>
<evidence type="ECO:0000256" key="15">
    <source>
        <dbReference type="NCBIfam" id="TIGR00070"/>
    </source>
</evidence>
<dbReference type="Pfam" id="PF08029">
    <property type="entry name" value="HisG_C"/>
    <property type="match status" value="1"/>
</dbReference>
<dbReference type="InterPro" id="IPR013115">
    <property type="entry name" value="HisG_C"/>
</dbReference>
<evidence type="ECO:0000256" key="4">
    <source>
        <dbReference type="ARBA" id="ARBA00011946"/>
    </source>
</evidence>
<dbReference type="Gene3D" id="3.40.190.10">
    <property type="entry name" value="Periplasmic binding protein-like II"/>
    <property type="match status" value="2"/>
</dbReference>
<evidence type="ECO:0000256" key="8">
    <source>
        <dbReference type="ARBA" id="ARBA00022679"/>
    </source>
</evidence>
<dbReference type="InterPro" id="IPR015867">
    <property type="entry name" value="N-reg_PII/ATP_PRibTrfase_C"/>
</dbReference>
<comment type="subcellular location">
    <subcellularLocation>
        <location evidence="2">Cytoplasm</location>
    </subcellularLocation>
</comment>
<dbReference type="UniPathway" id="UPA00031">
    <property type="reaction ID" value="UER00006"/>
</dbReference>
<dbReference type="PANTHER" id="PTHR21403">
    <property type="entry name" value="ATP PHOSPHORIBOSYLTRANSFERASE ATP-PRTASE"/>
    <property type="match status" value="1"/>
</dbReference>
<keyword evidence="9" id="KW-0479">Metal-binding</keyword>
<evidence type="ECO:0000256" key="9">
    <source>
        <dbReference type="ARBA" id="ARBA00022723"/>
    </source>
</evidence>
<evidence type="ECO:0000256" key="1">
    <source>
        <dbReference type="ARBA" id="ARBA00000915"/>
    </source>
</evidence>
<evidence type="ECO:0000313" key="18">
    <source>
        <dbReference type="EMBL" id="QED26888.1"/>
    </source>
</evidence>
<dbReference type="InterPro" id="IPR001348">
    <property type="entry name" value="ATP_PRibTrfase_HisG"/>
</dbReference>
<dbReference type="Pfam" id="PF01634">
    <property type="entry name" value="HisG"/>
    <property type="match status" value="1"/>
</dbReference>
<evidence type="ECO:0000259" key="17">
    <source>
        <dbReference type="Pfam" id="PF08029"/>
    </source>
</evidence>
<evidence type="ECO:0000256" key="13">
    <source>
        <dbReference type="ARBA" id="ARBA00023102"/>
    </source>
</evidence>
<comment type="pathway">
    <text evidence="3">Amino-acid biosynthesis; L-histidine biosynthesis; L-histidine from 5-phospho-alpha-D-ribose 1-diphosphate: step 1/9.</text>
</comment>
<dbReference type="AlphaFoldDB" id="A0A5B8XPL4"/>
<organism evidence="18 19">
    <name type="scientific">Microvenator marinus</name>
    <dbReference type="NCBI Taxonomy" id="2600177"/>
    <lineage>
        <taxon>Bacteria</taxon>
        <taxon>Deltaproteobacteria</taxon>
        <taxon>Bradymonadales</taxon>
        <taxon>Microvenatoraceae</taxon>
        <taxon>Microvenator</taxon>
    </lineage>
</organism>
<dbReference type="EC" id="2.4.2.17" evidence="4 15"/>
<comment type="function">
    <text evidence="14">Catalyzes the condensation of ATP and 5-phosphoribose 1-diphosphate to form N'-(5'-phosphoribosyl)-ATP (PR-ATP). Has a crucial role in the pathway because the rate of histidine biosynthesis seems to be controlled primarily by regulation of HisG enzymatic activity.</text>
</comment>
<comment type="catalytic activity">
    <reaction evidence="1">
        <text>1-(5-phospho-beta-D-ribosyl)-ATP + diphosphate = 5-phospho-alpha-D-ribose 1-diphosphate + ATP</text>
        <dbReference type="Rhea" id="RHEA:18473"/>
        <dbReference type="ChEBI" id="CHEBI:30616"/>
        <dbReference type="ChEBI" id="CHEBI:33019"/>
        <dbReference type="ChEBI" id="CHEBI:58017"/>
        <dbReference type="ChEBI" id="CHEBI:73183"/>
        <dbReference type="EC" id="2.4.2.17"/>
    </reaction>
</comment>
<dbReference type="EMBL" id="CP042467">
    <property type="protein sequence ID" value="QED26888.1"/>
    <property type="molecule type" value="Genomic_DNA"/>
</dbReference>
<reference evidence="18 19" key="1">
    <citation type="submission" date="2019-08" db="EMBL/GenBank/DDBJ databases">
        <authorList>
            <person name="Liang Q."/>
        </authorList>
    </citation>
    <scope>NUCLEOTIDE SEQUENCE [LARGE SCALE GENOMIC DNA]</scope>
    <source>
        <strain evidence="18 19">V1718</strain>
    </source>
</reference>
<evidence type="ECO:0000256" key="10">
    <source>
        <dbReference type="ARBA" id="ARBA00022741"/>
    </source>
</evidence>